<reference evidence="3 4" key="1">
    <citation type="journal article" date="2021" name="Cell">
        <title>Tracing the genetic footprints of vertebrate landing in non-teleost ray-finned fishes.</title>
        <authorList>
            <person name="Bi X."/>
            <person name="Wang K."/>
            <person name="Yang L."/>
            <person name="Pan H."/>
            <person name="Jiang H."/>
            <person name="Wei Q."/>
            <person name="Fang M."/>
            <person name="Yu H."/>
            <person name="Zhu C."/>
            <person name="Cai Y."/>
            <person name="He Y."/>
            <person name="Gan X."/>
            <person name="Zeng H."/>
            <person name="Yu D."/>
            <person name="Zhu Y."/>
            <person name="Jiang H."/>
            <person name="Qiu Q."/>
            <person name="Yang H."/>
            <person name="Zhang Y.E."/>
            <person name="Wang W."/>
            <person name="Zhu M."/>
            <person name="He S."/>
            <person name="Zhang G."/>
        </authorList>
    </citation>
    <scope>NUCLEOTIDE SEQUENCE [LARGE SCALE GENOMIC DNA]</scope>
    <source>
        <strain evidence="3">Bchr_013</strain>
    </source>
</reference>
<evidence type="ECO:0000313" key="3">
    <source>
        <dbReference type="EMBL" id="KAG2462618.1"/>
    </source>
</evidence>
<dbReference type="SUPFAM" id="SSF55486">
    <property type="entry name" value="Metalloproteases ('zincins'), catalytic domain"/>
    <property type="match status" value="1"/>
</dbReference>
<dbReference type="InterPro" id="IPR002870">
    <property type="entry name" value="Peptidase_M12B_N"/>
</dbReference>
<organism evidence="3 4">
    <name type="scientific">Polypterus senegalus</name>
    <name type="common">Senegal bichir</name>
    <dbReference type="NCBI Taxonomy" id="55291"/>
    <lineage>
        <taxon>Eukaryota</taxon>
        <taxon>Metazoa</taxon>
        <taxon>Chordata</taxon>
        <taxon>Craniata</taxon>
        <taxon>Vertebrata</taxon>
        <taxon>Euteleostomi</taxon>
        <taxon>Actinopterygii</taxon>
        <taxon>Polypteriformes</taxon>
        <taxon>Polypteridae</taxon>
        <taxon>Polypterus</taxon>
    </lineage>
</organism>
<feature type="non-terminal residue" evidence="3">
    <location>
        <position position="354"/>
    </location>
</feature>
<comment type="caution">
    <text evidence="3">The sequence shown here is derived from an EMBL/GenBank/DDBJ whole genome shotgun (WGS) entry which is preliminary data.</text>
</comment>
<dbReference type="AlphaFoldDB" id="A0A8X7X574"/>
<dbReference type="EMBL" id="JAATIS010004040">
    <property type="protein sequence ID" value="KAG2462618.1"/>
    <property type="molecule type" value="Genomic_DNA"/>
</dbReference>
<dbReference type="InterPro" id="IPR024079">
    <property type="entry name" value="MetalloPept_cat_dom_sf"/>
</dbReference>
<dbReference type="Gene3D" id="3.40.390.10">
    <property type="entry name" value="Collagenase (Catalytic Domain)"/>
    <property type="match status" value="1"/>
</dbReference>
<accession>A0A8X7X574</accession>
<dbReference type="PANTHER" id="PTHR11905:SF256">
    <property type="entry name" value="PEPTIDASE M12B DOMAIN-CONTAINING PROTEIN"/>
    <property type="match status" value="1"/>
</dbReference>
<keyword evidence="1" id="KW-1015">Disulfide bond</keyword>
<evidence type="ECO:0000313" key="4">
    <source>
        <dbReference type="Proteomes" id="UP000886611"/>
    </source>
</evidence>
<dbReference type="PANTHER" id="PTHR11905">
    <property type="entry name" value="ADAM A DISINTEGRIN AND METALLOPROTEASE DOMAIN"/>
    <property type="match status" value="1"/>
</dbReference>
<proteinExistence type="predicted"/>
<protein>
    <submittedName>
        <fullName evidence="3">ATS14 metalloproteinase</fullName>
    </submittedName>
</protein>
<dbReference type="Pfam" id="PF01562">
    <property type="entry name" value="Pep_M12B_propep"/>
    <property type="match status" value="1"/>
</dbReference>
<evidence type="ECO:0000259" key="2">
    <source>
        <dbReference type="Pfam" id="PF01562"/>
    </source>
</evidence>
<name>A0A8X7X574_POLSE</name>
<feature type="non-terminal residue" evidence="3">
    <location>
        <position position="1"/>
    </location>
</feature>
<dbReference type="Proteomes" id="UP000886611">
    <property type="component" value="Unassembled WGS sequence"/>
</dbReference>
<sequence length="354" mass="39791">MAWSGTISALHSHKQLIITCGMQKICRAQGANLSEKLSEYGLMVPFSTDSQGHYISHVVSATNSVRTLGRRRAPRSIRVPSKYNITSSQHVFFNVTIFGKELHLRLKHNSRLVAPDASVEWQEDFEKISREPMNCHCTFTGEVTDMPGATVAISNCDGLAGLIRTDSGEFFIEPLEKGQQEVEENGRVHVVYRRSAVRNEVSETKESKGPHFGIGEFPNSLGIIEQELIHPDRKRRHAKKDDYNIEVLLAVDDSVVRFHGKEHVQNYVLTLMNIVDEIYHDESLGTHINIVLVRIIMVGYRQIQRSMMTVPTEATDIFYDIARVTQPCSLNINADKLRVLTVDGSPAVVQLNGI</sequence>
<evidence type="ECO:0000256" key="1">
    <source>
        <dbReference type="ARBA" id="ARBA00023157"/>
    </source>
</evidence>
<gene>
    <name evidence="3" type="primary">Adamts14</name>
    <name evidence="3" type="ORF">GTO96_0001560</name>
</gene>
<keyword evidence="4" id="KW-1185">Reference proteome</keyword>
<dbReference type="GO" id="GO:0008237">
    <property type="term" value="F:metallopeptidase activity"/>
    <property type="evidence" value="ECO:0007669"/>
    <property type="project" value="InterPro"/>
</dbReference>
<feature type="domain" description="Peptidase M12B propeptide" evidence="2">
    <location>
        <begin position="43"/>
        <end position="144"/>
    </location>
</feature>